<dbReference type="EMBL" id="MG757153">
    <property type="protein sequence ID" value="AVD99387.1"/>
    <property type="molecule type" value="Genomic_DNA"/>
</dbReference>
<protein>
    <recommendedName>
        <fullName evidence="1">DUF7736 domain-containing protein</fullName>
    </recommendedName>
</protein>
<dbReference type="InterPro" id="IPR056638">
    <property type="entry name" value="DUF7736"/>
</dbReference>
<evidence type="ECO:0000313" key="2">
    <source>
        <dbReference type="EMBL" id="AVD99387.1"/>
    </source>
</evidence>
<name>A0A2L1IW32_9CAUD</name>
<gene>
    <name evidence="2" type="ORF">SEA_BILLNYE_216</name>
</gene>
<reference evidence="2 3" key="1">
    <citation type="submission" date="2018-01" db="EMBL/GenBank/DDBJ databases">
        <authorList>
            <person name="Grinwald M.F."/>
            <person name="Tasoff P."/>
            <person name="Simpson K.F."/>
            <person name="Vasser A."/>
            <person name="Shaffer C.D."/>
            <person name="Weston-Hafer K.A."/>
            <person name="Russell D.A."/>
            <person name="Pope W.H."/>
            <person name="Jacobs-Sera D."/>
            <person name="Hendrix R.W."/>
            <person name="Hatfull G.F."/>
        </authorList>
    </citation>
    <scope>NUCLEOTIDE SEQUENCE [LARGE SCALE GENOMIC DNA]</scope>
</reference>
<sequence>MLTRREAAIITAYTGITLGDFNAFSDYAEEKLGTPPGSAELGSKHWWDRLHEASKADFLALEIEPRRERPPFPGNK</sequence>
<dbReference type="OrthoDB" id="41301at10239"/>
<accession>A0A2L1IW32</accession>
<evidence type="ECO:0000259" key="1">
    <source>
        <dbReference type="Pfam" id="PF24875"/>
    </source>
</evidence>
<evidence type="ECO:0000313" key="3">
    <source>
        <dbReference type="Proteomes" id="UP000241925"/>
    </source>
</evidence>
<organism evidence="2 3">
    <name type="scientific">Streptomyces phage BillNye</name>
    <dbReference type="NCBI Taxonomy" id="2079426"/>
    <lineage>
        <taxon>Viruses</taxon>
        <taxon>Duplodnaviria</taxon>
        <taxon>Heunggongvirae</taxon>
        <taxon>Uroviricota</taxon>
        <taxon>Caudoviricetes</taxon>
        <taxon>Stanwilliamsviridae</taxon>
        <taxon>Loccivirinae</taxon>
        <taxon>Wilnyevirus</taxon>
        <taxon>Wilnyevirus billnye</taxon>
    </lineage>
</organism>
<proteinExistence type="predicted"/>
<dbReference type="Pfam" id="PF24875">
    <property type="entry name" value="DUF7736"/>
    <property type="match status" value="1"/>
</dbReference>
<dbReference type="Proteomes" id="UP000241925">
    <property type="component" value="Segment"/>
</dbReference>
<feature type="domain" description="DUF7736" evidence="1">
    <location>
        <begin position="5"/>
        <end position="62"/>
    </location>
</feature>
<keyword evidence="3" id="KW-1185">Reference proteome</keyword>